<dbReference type="Pfam" id="PF10551">
    <property type="entry name" value="MULE"/>
    <property type="match status" value="1"/>
</dbReference>
<feature type="domain" description="CCHC-type" evidence="6">
    <location>
        <begin position="376"/>
        <end position="390"/>
    </location>
</feature>
<evidence type="ECO:0000256" key="2">
    <source>
        <dbReference type="ARBA" id="ARBA00023125"/>
    </source>
</evidence>
<dbReference type="PROSITE" id="PS01007">
    <property type="entry name" value="TRANSPOSASE_MUTATOR"/>
    <property type="match status" value="1"/>
</dbReference>
<gene>
    <name evidence="8" type="primary">LOC107484181</name>
</gene>
<dbReference type="GO" id="GO:0008270">
    <property type="term" value="F:zinc ion binding"/>
    <property type="evidence" value="ECO:0007669"/>
    <property type="project" value="UniProtKB-KW"/>
</dbReference>
<evidence type="ECO:0000313" key="8">
    <source>
        <dbReference type="RefSeq" id="XP_015960282.1"/>
    </source>
</evidence>
<feature type="region of interest" description="Disordered" evidence="5">
    <location>
        <begin position="328"/>
        <end position="366"/>
    </location>
</feature>
<dbReference type="InterPro" id="IPR018289">
    <property type="entry name" value="MULE_transposase_dom"/>
</dbReference>
<dbReference type="GeneID" id="107484181"/>
<evidence type="ECO:0000256" key="3">
    <source>
        <dbReference type="ARBA" id="ARBA00023172"/>
    </source>
</evidence>
<keyword evidence="4" id="KW-0862">Zinc</keyword>
<evidence type="ECO:0000313" key="7">
    <source>
        <dbReference type="Proteomes" id="UP000515211"/>
    </source>
</evidence>
<keyword evidence="7" id="KW-1185">Reference proteome</keyword>
<dbReference type="PANTHER" id="PTHR31973:SF187">
    <property type="entry name" value="MUTATOR TRANSPOSASE MUDRA PROTEIN"/>
    <property type="match status" value="1"/>
</dbReference>
<dbReference type="InterPro" id="IPR001878">
    <property type="entry name" value="Znf_CCHC"/>
</dbReference>
<dbReference type="KEGG" id="adu:107484181"/>
<keyword evidence="4" id="KW-0479">Metal-binding</keyword>
<dbReference type="PANTHER" id="PTHR31973">
    <property type="entry name" value="POLYPROTEIN, PUTATIVE-RELATED"/>
    <property type="match status" value="1"/>
</dbReference>
<dbReference type="AlphaFoldDB" id="A0A6P4D0E3"/>
<proteinExistence type="predicted"/>
<dbReference type="RefSeq" id="XP_015960282.1">
    <property type="nucleotide sequence ID" value="XM_016104796.1"/>
</dbReference>
<evidence type="ECO:0000256" key="4">
    <source>
        <dbReference type="PROSITE-ProRule" id="PRU00047"/>
    </source>
</evidence>
<reference evidence="8" key="2">
    <citation type="submission" date="2025-08" db="UniProtKB">
        <authorList>
            <consortium name="RefSeq"/>
        </authorList>
    </citation>
    <scope>IDENTIFICATION</scope>
    <source>
        <tissue evidence="8">Whole plant</tissue>
    </source>
</reference>
<protein>
    <submittedName>
        <fullName evidence="8">Uncharacterized protein LOC107484181</fullName>
    </submittedName>
</protein>
<keyword evidence="1" id="KW-0815">Transposition</keyword>
<evidence type="ECO:0000256" key="1">
    <source>
        <dbReference type="ARBA" id="ARBA00022578"/>
    </source>
</evidence>
<accession>A0A6P4D0E3</accession>
<dbReference type="GO" id="GO:0006313">
    <property type="term" value="P:DNA transposition"/>
    <property type="evidence" value="ECO:0007669"/>
    <property type="project" value="InterPro"/>
</dbReference>
<keyword evidence="2" id="KW-0238">DNA-binding</keyword>
<dbReference type="OrthoDB" id="1418370at2759"/>
<dbReference type="GO" id="GO:0003677">
    <property type="term" value="F:DNA binding"/>
    <property type="evidence" value="ECO:0007669"/>
    <property type="project" value="UniProtKB-KW"/>
</dbReference>
<keyword evidence="4" id="KW-0863">Zinc-finger</keyword>
<dbReference type="GO" id="GO:0004803">
    <property type="term" value="F:transposase activity"/>
    <property type="evidence" value="ECO:0007669"/>
    <property type="project" value="InterPro"/>
</dbReference>
<reference evidence="7" key="1">
    <citation type="journal article" date="2016" name="Nat. Genet.">
        <title>The genome sequences of Arachis duranensis and Arachis ipaensis, the diploid ancestors of cultivated peanut.</title>
        <authorList>
            <person name="Bertioli D.J."/>
            <person name="Cannon S.B."/>
            <person name="Froenicke L."/>
            <person name="Huang G."/>
            <person name="Farmer A.D."/>
            <person name="Cannon E.K."/>
            <person name="Liu X."/>
            <person name="Gao D."/>
            <person name="Clevenger J."/>
            <person name="Dash S."/>
            <person name="Ren L."/>
            <person name="Moretzsohn M.C."/>
            <person name="Shirasawa K."/>
            <person name="Huang W."/>
            <person name="Vidigal B."/>
            <person name="Abernathy B."/>
            <person name="Chu Y."/>
            <person name="Niederhuth C.E."/>
            <person name="Umale P."/>
            <person name="Araujo A.C."/>
            <person name="Kozik A."/>
            <person name="Kim K.D."/>
            <person name="Burow M.D."/>
            <person name="Varshney R.K."/>
            <person name="Wang X."/>
            <person name="Zhang X."/>
            <person name="Barkley N."/>
            <person name="Guimaraes P.M."/>
            <person name="Isobe S."/>
            <person name="Guo B."/>
            <person name="Liao B."/>
            <person name="Stalker H.T."/>
            <person name="Schmitz R.J."/>
            <person name="Scheffler B.E."/>
            <person name="Leal-Bertioli S.C."/>
            <person name="Xun X."/>
            <person name="Jackson S.A."/>
            <person name="Michelmore R."/>
            <person name="Ozias-Akins P."/>
        </authorList>
    </citation>
    <scope>NUCLEOTIDE SEQUENCE [LARGE SCALE GENOMIC DNA]</scope>
    <source>
        <strain evidence="7">cv. V14167</strain>
    </source>
</reference>
<dbReference type="Proteomes" id="UP000515211">
    <property type="component" value="Chromosome 4"/>
</dbReference>
<evidence type="ECO:0000259" key="6">
    <source>
        <dbReference type="PROSITE" id="PS50158"/>
    </source>
</evidence>
<sequence length="502" mass="57179">MADMCVDLIPQSLSLFDKIYICLDACRNGFVKGCRPLIGLDGCFLKGYYGGQLLIAMSLDANNHIFVIAYAVTRAENIENWMWFLTRFQDDLGDHQVHGWNLMSDQQKGLMGATKEVMPYAHHRNCVLHIWKNLQQKFNNKQVKGLLWHAAKCTTQVQFKASMEKFKSECHGGWEYLNQFDPAVWCKAYFNHGLKNDNFINNMCEVWNSMIVEAREKPILTMCEEIRCTILKKMAKHKRILGRCIGKLAPMQQWRLDSHIKPQSHKWNAQWSKDYDRLTGMPCVHSVAAISKLRIKVTEDFVSPYLTIDAVRKIYDLCVNPVNSKEFCEKTDHPKPQPPRIVRPVGRPKKHRTESGAPPPPPVIGDKVRRTFQVMCSKCGEKGHYYKTCKGAPAKPDWQPKRKKAKTGSKALVVMTENVAPAPPPIGNVAGIDGGVNNIPVKEPEPINRDPLTYVAAKHVSVIQDTTRKNKKKMPKRPHVEPNEINISQTAPTTEEFIKLLQ</sequence>
<dbReference type="InterPro" id="IPR001207">
    <property type="entry name" value="Transposase_mutator"/>
</dbReference>
<evidence type="ECO:0000256" key="5">
    <source>
        <dbReference type="SAM" id="MobiDB-lite"/>
    </source>
</evidence>
<organism evidence="7 8">
    <name type="scientific">Arachis duranensis</name>
    <name type="common">Wild peanut</name>
    <dbReference type="NCBI Taxonomy" id="130453"/>
    <lineage>
        <taxon>Eukaryota</taxon>
        <taxon>Viridiplantae</taxon>
        <taxon>Streptophyta</taxon>
        <taxon>Embryophyta</taxon>
        <taxon>Tracheophyta</taxon>
        <taxon>Spermatophyta</taxon>
        <taxon>Magnoliopsida</taxon>
        <taxon>eudicotyledons</taxon>
        <taxon>Gunneridae</taxon>
        <taxon>Pentapetalae</taxon>
        <taxon>rosids</taxon>
        <taxon>fabids</taxon>
        <taxon>Fabales</taxon>
        <taxon>Fabaceae</taxon>
        <taxon>Papilionoideae</taxon>
        <taxon>50 kb inversion clade</taxon>
        <taxon>dalbergioids sensu lato</taxon>
        <taxon>Dalbergieae</taxon>
        <taxon>Pterocarpus clade</taxon>
        <taxon>Arachis</taxon>
    </lineage>
</organism>
<keyword evidence="3" id="KW-0233">DNA recombination</keyword>
<name>A0A6P4D0E3_ARADU</name>
<dbReference type="PROSITE" id="PS50158">
    <property type="entry name" value="ZF_CCHC"/>
    <property type="match status" value="1"/>
</dbReference>